<dbReference type="GO" id="GO:0006508">
    <property type="term" value="P:proteolysis"/>
    <property type="evidence" value="ECO:0007669"/>
    <property type="project" value="UniProtKB-KW"/>
</dbReference>
<evidence type="ECO:0000256" key="16">
    <source>
        <dbReference type="PROSITE-ProRule" id="PRU00047"/>
    </source>
</evidence>
<dbReference type="InterPro" id="IPR005162">
    <property type="entry name" value="Retrotrans_gag_dom"/>
</dbReference>
<evidence type="ECO:0000256" key="5">
    <source>
        <dbReference type="ARBA" id="ARBA00022723"/>
    </source>
</evidence>
<feature type="domain" description="CCHC-type" evidence="17">
    <location>
        <begin position="241"/>
        <end position="256"/>
    </location>
</feature>
<dbReference type="Gramene" id="C.cajan_37090.t">
    <property type="protein sequence ID" value="C.cajan_37090.t"/>
    <property type="gene ID" value="C.cajan_37090"/>
</dbReference>
<dbReference type="InterPro" id="IPR001878">
    <property type="entry name" value="Znf_CCHC"/>
</dbReference>
<dbReference type="SUPFAM" id="SSF56672">
    <property type="entry name" value="DNA/RNA polymerases"/>
    <property type="match status" value="1"/>
</dbReference>
<keyword evidence="16" id="KW-0863">Zinc-finger</keyword>
<dbReference type="InterPro" id="IPR050951">
    <property type="entry name" value="Retrovirus_Pol_polyprotein"/>
</dbReference>
<keyword evidence="1" id="KW-0645">Protease</keyword>
<evidence type="ECO:0000313" key="19">
    <source>
        <dbReference type="EMBL" id="KYP40131.1"/>
    </source>
</evidence>
<evidence type="ECO:0000256" key="12">
    <source>
        <dbReference type="ARBA" id="ARBA00022918"/>
    </source>
</evidence>
<dbReference type="Gene3D" id="3.30.70.270">
    <property type="match status" value="1"/>
</dbReference>
<keyword evidence="12" id="KW-0695">RNA-directed DNA polymerase</keyword>
<keyword evidence="13" id="KW-0239">DNA-directed DNA polymerase</keyword>
<keyword evidence="10" id="KW-0694">RNA-binding</keyword>
<dbReference type="InterPro" id="IPR012337">
    <property type="entry name" value="RNaseH-like_sf"/>
</dbReference>
<dbReference type="Pfam" id="PF17921">
    <property type="entry name" value="Integrase_H2C2"/>
    <property type="match status" value="1"/>
</dbReference>
<dbReference type="Gene3D" id="2.40.70.10">
    <property type="entry name" value="Acid Proteases"/>
    <property type="match status" value="1"/>
</dbReference>
<reference evidence="19" key="1">
    <citation type="journal article" date="2012" name="Nat. Biotechnol.">
        <title>Draft genome sequence of pigeonpea (Cajanus cajan), an orphan legume crop of resource-poor farmers.</title>
        <authorList>
            <person name="Varshney R.K."/>
            <person name="Chen W."/>
            <person name="Li Y."/>
            <person name="Bharti A.K."/>
            <person name="Saxena R.K."/>
            <person name="Schlueter J.A."/>
            <person name="Donoghue M.T."/>
            <person name="Azam S."/>
            <person name="Fan G."/>
            <person name="Whaley A.M."/>
            <person name="Farmer A.D."/>
            <person name="Sheridan J."/>
            <person name="Iwata A."/>
            <person name="Tuteja R."/>
            <person name="Penmetsa R.V."/>
            <person name="Wu W."/>
            <person name="Upadhyaya H.D."/>
            <person name="Yang S.P."/>
            <person name="Shah T."/>
            <person name="Saxena K.B."/>
            <person name="Michael T."/>
            <person name="McCombie W.R."/>
            <person name="Yang B."/>
            <person name="Zhang G."/>
            <person name="Yang H."/>
            <person name="Wang J."/>
            <person name="Spillane C."/>
            <person name="Cook D.R."/>
            <person name="May G.D."/>
            <person name="Xu X."/>
            <person name="Jackson S.A."/>
        </authorList>
    </citation>
    <scope>NUCLEOTIDE SEQUENCE [LARGE SCALE GENOMIC DNA]</scope>
</reference>
<dbReference type="Gene3D" id="3.10.10.10">
    <property type="entry name" value="HIV Type 1 Reverse Transcriptase, subunit A, domain 1"/>
    <property type="match status" value="1"/>
</dbReference>
<evidence type="ECO:0000256" key="10">
    <source>
        <dbReference type="ARBA" id="ARBA00022884"/>
    </source>
</evidence>
<dbReference type="SUPFAM" id="SSF50630">
    <property type="entry name" value="Acid proteases"/>
    <property type="match status" value="1"/>
</dbReference>
<dbReference type="PROSITE" id="PS00141">
    <property type="entry name" value="ASP_PROTEASE"/>
    <property type="match status" value="1"/>
</dbReference>
<evidence type="ECO:0000256" key="6">
    <source>
        <dbReference type="ARBA" id="ARBA00022750"/>
    </source>
</evidence>
<keyword evidence="2" id="KW-0808">Transferase</keyword>
<dbReference type="PROSITE" id="PS50994">
    <property type="entry name" value="INTEGRASE"/>
    <property type="match status" value="1"/>
</dbReference>
<dbReference type="InterPro" id="IPR000477">
    <property type="entry name" value="RT_dom"/>
</dbReference>
<evidence type="ECO:0000256" key="2">
    <source>
        <dbReference type="ARBA" id="ARBA00022679"/>
    </source>
</evidence>
<keyword evidence="20" id="KW-1185">Reference proteome</keyword>
<dbReference type="FunFam" id="3.30.70.270:FF:000020">
    <property type="entry name" value="Transposon Tf2-6 polyprotein-like Protein"/>
    <property type="match status" value="1"/>
</dbReference>
<dbReference type="InterPro" id="IPR041577">
    <property type="entry name" value="RT_RNaseH_2"/>
</dbReference>
<dbReference type="PROSITE" id="PS50158">
    <property type="entry name" value="ZF_CCHC"/>
    <property type="match status" value="2"/>
</dbReference>
<dbReference type="InterPro" id="IPR001584">
    <property type="entry name" value="Integrase_cat-core"/>
</dbReference>
<feature type="domain" description="Integrase catalytic" evidence="18">
    <location>
        <begin position="801"/>
        <end position="968"/>
    </location>
</feature>
<keyword evidence="11" id="KW-0229">DNA integration</keyword>
<dbReference type="InterPro" id="IPR021109">
    <property type="entry name" value="Peptidase_aspartic_dom_sf"/>
</dbReference>
<dbReference type="Pfam" id="PF00098">
    <property type="entry name" value="zf-CCHC"/>
    <property type="match status" value="1"/>
</dbReference>
<keyword evidence="4" id="KW-0540">Nuclease</keyword>
<keyword evidence="3" id="KW-0548">Nucleotidyltransferase</keyword>
<dbReference type="SUPFAM" id="SSF53098">
    <property type="entry name" value="Ribonuclease H-like"/>
    <property type="match status" value="1"/>
</dbReference>
<dbReference type="InterPro" id="IPR041588">
    <property type="entry name" value="Integrase_H2C2"/>
</dbReference>
<dbReference type="Gene3D" id="3.30.420.10">
    <property type="entry name" value="Ribonuclease H-like superfamily/Ribonuclease H"/>
    <property type="match status" value="1"/>
</dbReference>
<gene>
    <name evidence="19" type="ORF">KK1_038531</name>
</gene>
<evidence type="ECO:0000256" key="11">
    <source>
        <dbReference type="ARBA" id="ARBA00022908"/>
    </source>
</evidence>
<evidence type="ECO:0000256" key="4">
    <source>
        <dbReference type="ARBA" id="ARBA00022722"/>
    </source>
</evidence>
<keyword evidence="16" id="KW-0862">Zinc</keyword>
<evidence type="ECO:0000256" key="15">
    <source>
        <dbReference type="ARBA" id="ARBA00023172"/>
    </source>
</evidence>
<dbReference type="InterPro" id="IPR036397">
    <property type="entry name" value="RNaseH_sf"/>
</dbReference>
<dbReference type="PANTHER" id="PTHR37984:SF15">
    <property type="entry name" value="INTEGRASE CATALYTIC DOMAIN-CONTAINING PROTEIN"/>
    <property type="match status" value="1"/>
</dbReference>
<sequence length="1171" mass="133000">MNWLTEIEKIFNVMDCPIAQKVKLATFMLTADAHFWWEGALRRMIDGGVHLNWDNFKKVFLEKYFPDDVRSRKEMEFLELNQGNDTVAVYAAKFDALVRYCTHYHGEGGERAKCIKFVNGLRPEVKTAINYQEIYHFPTLVNKCSIYDHDNRARAAFYKGVGGPIRAVSSSTSGRSKPYFASNRFQGSKAAANKSKLFTRGSTVSATGSVGGSVSTPSVRCWKCGLVGHNQSECRDREVTCFNCNGKGHISTQCPESQRTRVMGSGSQTERPKTVGRVFALSGAEASRSENLIQGTCFIAETPFVVLFDSGATHSFISVSCVQKLNLPVSLLDFDLVVETPTNGPVTTSLVCLKCPLTVSDKQFLVDLICLPLSQLDVILGMDWLSSHHVLLNCFEKSISFGECKSTEFLSAADIKTCLKDNEKVYMILASLTLETDSKLDEIPLVREFPEVFPKDVSSLPPEREIEFSIDLVPGTPPISIAPYRMSPTELVELKKQIEELQGKQFIRPSVSPWGAPVLLVKKKDGSMRLCVDYRQLNKVTIKNKYPLPRIDDLMDQLVGACVFSKIDLRSGYHQIRVRAEDVPKTAFRTRYGHYERFIENFSRLALPLTKLTKKDQPFVWDSRCEESFQELKRRLTSAPVLVLPDPSKTFEVFCDASKLGLGGVLMQEGCELTSKSIKLGALRVTNSLIDEIREGQKMDPFLLSRVEKLNQGVKSEFRIGVDGVLRFKDRLCIPSVPELKRAILEEGHKSILSIHPGATKMYQDLKKMFWWPKMKREVEEFVYACLVCQKAKVEHQKPSGLMQPLDVPVWKWDSISMDFVVGLPKTVKNLDAIWVIVDRLTKSAHFIPINIRYSLERLTKLYISEIVRLHGVPTSIVSDRDPRFTSRFWESLHKALGTKLRLSSAYHPQTDGQTERTIQSLEDLLRACILERGGSWDSFLPLIEFTYNNSYHSSIGMAPYEALYGRRCRTPLCWVEPGENVMLGPEIVQQTTEQVKMIQEKMRATQSRQKSYNDKRRKDLKFKEGDHVFLKVTPWTGVGRALKSRKLTPRFIGPYQILKRIGEVAYQIALPPSLSNLHSVFHVSQLRKYVHDPSHIIESDNIQLKDNLTYETVPLRIDDTRVKQLRGKEIPLVKVVWGGNIEESATWELESKMREAHPFLFSGKFRGRNF</sequence>
<dbReference type="GO" id="GO:0006310">
    <property type="term" value="P:DNA recombination"/>
    <property type="evidence" value="ECO:0007669"/>
    <property type="project" value="UniProtKB-KW"/>
</dbReference>
<dbReference type="GO" id="GO:0015074">
    <property type="term" value="P:DNA integration"/>
    <property type="evidence" value="ECO:0007669"/>
    <property type="project" value="UniProtKB-KW"/>
</dbReference>
<dbReference type="GO" id="GO:0003887">
    <property type="term" value="F:DNA-directed DNA polymerase activity"/>
    <property type="evidence" value="ECO:0007669"/>
    <property type="project" value="UniProtKB-KW"/>
</dbReference>
<evidence type="ECO:0000256" key="13">
    <source>
        <dbReference type="ARBA" id="ARBA00022932"/>
    </source>
</evidence>
<dbReference type="InterPro" id="IPR036875">
    <property type="entry name" value="Znf_CCHC_sf"/>
</dbReference>
<dbReference type="AlphaFoldDB" id="A0A151RC75"/>
<dbReference type="GO" id="GO:0004519">
    <property type="term" value="F:endonuclease activity"/>
    <property type="evidence" value="ECO:0007669"/>
    <property type="project" value="UniProtKB-KW"/>
</dbReference>
<dbReference type="InterPro" id="IPR001969">
    <property type="entry name" value="Aspartic_peptidase_AS"/>
</dbReference>
<keyword evidence="6" id="KW-0064">Aspartyl protease</keyword>
<dbReference type="Pfam" id="PF00078">
    <property type="entry name" value="RVT_1"/>
    <property type="match status" value="1"/>
</dbReference>
<proteinExistence type="predicted"/>
<evidence type="ECO:0000259" key="17">
    <source>
        <dbReference type="PROSITE" id="PS50158"/>
    </source>
</evidence>
<evidence type="ECO:0000256" key="8">
    <source>
        <dbReference type="ARBA" id="ARBA00022801"/>
    </source>
</evidence>
<dbReference type="GO" id="GO:0004190">
    <property type="term" value="F:aspartic-type endopeptidase activity"/>
    <property type="evidence" value="ECO:0007669"/>
    <property type="project" value="UniProtKB-KW"/>
</dbReference>
<keyword evidence="15" id="KW-0233">DNA recombination</keyword>
<dbReference type="CDD" id="cd01647">
    <property type="entry name" value="RT_LTR"/>
    <property type="match status" value="1"/>
</dbReference>
<dbReference type="Pfam" id="PF08284">
    <property type="entry name" value="RVP_2"/>
    <property type="match status" value="1"/>
</dbReference>
<evidence type="ECO:0000256" key="14">
    <source>
        <dbReference type="ARBA" id="ARBA00023125"/>
    </source>
</evidence>
<dbReference type="Gene3D" id="1.10.340.70">
    <property type="match status" value="1"/>
</dbReference>
<dbReference type="GO" id="GO:0008270">
    <property type="term" value="F:zinc ion binding"/>
    <property type="evidence" value="ECO:0007669"/>
    <property type="project" value="UniProtKB-KW"/>
</dbReference>
<organism evidence="19 20">
    <name type="scientific">Cajanus cajan</name>
    <name type="common">Pigeon pea</name>
    <name type="synonym">Cajanus indicus</name>
    <dbReference type="NCBI Taxonomy" id="3821"/>
    <lineage>
        <taxon>Eukaryota</taxon>
        <taxon>Viridiplantae</taxon>
        <taxon>Streptophyta</taxon>
        <taxon>Embryophyta</taxon>
        <taxon>Tracheophyta</taxon>
        <taxon>Spermatophyta</taxon>
        <taxon>Magnoliopsida</taxon>
        <taxon>eudicotyledons</taxon>
        <taxon>Gunneridae</taxon>
        <taxon>Pentapetalae</taxon>
        <taxon>rosids</taxon>
        <taxon>fabids</taxon>
        <taxon>Fabales</taxon>
        <taxon>Fabaceae</taxon>
        <taxon>Papilionoideae</taxon>
        <taxon>50 kb inversion clade</taxon>
        <taxon>NPAAA clade</taxon>
        <taxon>indigoferoid/millettioid clade</taxon>
        <taxon>Phaseoleae</taxon>
        <taxon>Cajanus</taxon>
    </lineage>
</organism>
<evidence type="ECO:0000256" key="1">
    <source>
        <dbReference type="ARBA" id="ARBA00022670"/>
    </source>
</evidence>
<evidence type="ECO:0000313" key="20">
    <source>
        <dbReference type="Proteomes" id="UP000075243"/>
    </source>
</evidence>
<keyword evidence="14" id="KW-0238">DNA-binding</keyword>
<dbReference type="Proteomes" id="UP000075243">
    <property type="component" value="Unassembled WGS sequence"/>
</dbReference>
<protein>
    <submittedName>
        <fullName evidence="19">Transposon Ty3-G Gag-Pol polyprotein</fullName>
    </submittedName>
</protein>
<keyword evidence="5" id="KW-0479">Metal-binding</keyword>
<dbReference type="SUPFAM" id="SSF57756">
    <property type="entry name" value="Retrovirus zinc finger-like domains"/>
    <property type="match status" value="1"/>
</dbReference>
<name>A0A151RC75_CAJCA</name>
<dbReference type="InterPro" id="IPR043128">
    <property type="entry name" value="Rev_trsase/Diguanyl_cyclase"/>
</dbReference>
<dbReference type="GO" id="GO:0003723">
    <property type="term" value="F:RNA binding"/>
    <property type="evidence" value="ECO:0007669"/>
    <property type="project" value="UniProtKB-KW"/>
</dbReference>
<dbReference type="EMBL" id="KQ483855">
    <property type="protein sequence ID" value="KYP40131.1"/>
    <property type="molecule type" value="Genomic_DNA"/>
</dbReference>
<accession>A0A151RC75</accession>
<dbReference type="GO" id="GO:0003964">
    <property type="term" value="F:RNA-directed DNA polymerase activity"/>
    <property type="evidence" value="ECO:0007669"/>
    <property type="project" value="UniProtKB-KW"/>
</dbReference>
<keyword evidence="8" id="KW-0378">Hydrolase</keyword>
<dbReference type="SMART" id="SM00343">
    <property type="entry name" value="ZnF_C2HC"/>
    <property type="match status" value="2"/>
</dbReference>
<dbReference type="Pfam" id="PF24626">
    <property type="entry name" value="SH3_Tf2-1"/>
    <property type="match status" value="1"/>
</dbReference>
<evidence type="ECO:0000256" key="3">
    <source>
        <dbReference type="ARBA" id="ARBA00022695"/>
    </source>
</evidence>
<dbReference type="GO" id="GO:0003677">
    <property type="term" value="F:DNA binding"/>
    <property type="evidence" value="ECO:0007669"/>
    <property type="project" value="UniProtKB-KW"/>
</dbReference>
<keyword evidence="7" id="KW-0255">Endonuclease</keyword>
<evidence type="ECO:0000259" key="18">
    <source>
        <dbReference type="PROSITE" id="PS50994"/>
    </source>
</evidence>
<keyword evidence="9" id="KW-0460">Magnesium</keyword>
<dbReference type="Pfam" id="PF17919">
    <property type="entry name" value="RT_RNaseH_2"/>
    <property type="match status" value="1"/>
</dbReference>
<dbReference type="Pfam" id="PF03732">
    <property type="entry name" value="Retrotrans_gag"/>
    <property type="match status" value="1"/>
</dbReference>
<evidence type="ECO:0000256" key="7">
    <source>
        <dbReference type="ARBA" id="ARBA00022759"/>
    </source>
</evidence>
<evidence type="ECO:0000256" key="9">
    <source>
        <dbReference type="ARBA" id="ARBA00022842"/>
    </source>
</evidence>
<dbReference type="Gene3D" id="4.10.60.10">
    <property type="entry name" value="Zinc finger, CCHC-type"/>
    <property type="match status" value="1"/>
</dbReference>
<feature type="domain" description="CCHC-type" evidence="17">
    <location>
        <begin position="220"/>
        <end position="236"/>
    </location>
</feature>
<dbReference type="InterPro" id="IPR056924">
    <property type="entry name" value="SH3_Tf2-1"/>
</dbReference>
<dbReference type="PANTHER" id="PTHR37984">
    <property type="entry name" value="PROTEIN CBG26694"/>
    <property type="match status" value="1"/>
</dbReference>
<dbReference type="InterPro" id="IPR043502">
    <property type="entry name" value="DNA/RNA_pol_sf"/>
</dbReference>
<dbReference type="CDD" id="cd00303">
    <property type="entry name" value="retropepsin_like"/>
    <property type="match status" value="1"/>
</dbReference>